<dbReference type="InterPro" id="IPR013094">
    <property type="entry name" value="AB_hydrolase_3"/>
</dbReference>
<dbReference type="RefSeq" id="WP_175055066.1">
    <property type="nucleotide sequence ID" value="NZ_CADIKC010000025.1"/>
</dbReference>
<accession>A0A6J5CWS3</accession>
<dbReference type="PANTHER" id="PTHR48081:SF8">
    <property type="entry name" value="ALPHA_BETA HYDROLASE FOLD-3 DOMAIN-CONTAINING PROTEIN-RELATED"/>
    <property type="match status" value="1"/>
</dbReference>
<name>A0A6J5CWS3_9BURK</name>
<dbReference type="InterPro" id="IPR050300">
    <property type="entry name" value="GDXG_lipolytic_enzyme"/>
</dbReference>
<dbReference type="GO" id="GO:0016787">
    <property type="term" value="F:hydrolase activity"/>
    <property type="evidence" value="ECO:0007669"/>
    <property type="project" value="UniProtKB-KW"/>
</dbReference>
<feature type="domain" description="Alpha/beta hydrolase fold-3" evidence="2">
    <location>
        <begin position="70"/>
        <end position="268"/>
    </location>
</feature>
<evidence type="ECO:0000313" key="4">
    <source>
        <dbReference type="Proteomes" id="UP000494255"/>
    </source>
</evidence>
<evidence type="ECO:0000313" key="3">
    <source>
        <dbReference type="EMBL" id="CAB3745604.1"/>
    </source>
</evidence>
<dbReference type="Pfam" id="PF07859">
    <property type="entry name" value="Abhydrolase_3"/>
    <property type="match status" value="1"/>
</dbReference>
<dbReference type="GeneID" id="97046256"/>
<sequence length="295" mass="31999">MASKEMQAVIDSITDFPLDVEGQRNHYEKVWSQVPVAADIKSTPVSLDGIGAGDSEWVWTDGARNDAIFMYFHGGGYVCGQPWMWRQFNGSLSRASQMRCLAFGYRLAPEYPFPTAIEDSVAGYLWLVKSGISSKRIVLVGDSAGGALVLAVMMALRDRGEPLPAAGLPMSPWTDLELKGETMTPDTGDPLTTEESARSMAVRFLNGQDPRSPWASALYGNLQGLPPLHIEAGERDVLYSDSTRIVSLLREAGNRISFNSTPSAIHSFPALAGSTPEAAEAIARMATFMRQHIAG</sequence>
<dbReference type="Gene3D" id="3.40.50.1820">
    <property type="entry name" value="alpha/beta hydrolase"/>
    <property type="match status" value="1"/>
</dbReference>
<dbReference type="EC" id="3.1.1.83" evidence="3"/>
<dbReference type="AlphaFoldDB" id="A0A6J5CWS3"/>
<evidence type="ECO:0000256" key="1">
    <source>
        <dbReference type="ARBA" id="ARBA00022801"/>
    </source>
</evidence>
<dbReference type="Proteomes" id="UP000494255">
    <property type="component" value="Unassembled WGS sequence"/>
</dbReference>
<protein>
    <submittedName>
        <fullName evidence="3">Monoterpene epsilon-lactone hydrolase</fullName>
        <ecNumber evidence="3">3.1.1.83</ecNumber>
    </submittedName>
</protein>
<dbReference type="EMBL" id="CADIKC010000025">
    <property type="protein sequence ID" value="CAB3745604.1"/>
    <property type="molecule type" value="Genomic_DNA"/>
</dbReference>
<dbReference type="PANTHER" id="PTHR48081">
    <property type="entry name" value="AB HYDROLASE SUPERFAMILY PROTEIN C4A8.06C"/>
    <property type="match status" value="1"/>
</dbReference>
<keyword evidence="1 3" id="KW-0378">Hydrolase</keyword>
<organism evidence="3 4">
    <name type="scientific">Paraburkholderia sediminicola</name>
    <dbReference type="NCBI Taxonomy" id="458836"/>
    <lineage>
        <taxon>Bacteria</taxon>
        <taxon>Pseudomonadati</taxon>
        <taxon>Pseudomonadota</taxon>
        <taxon>Betaproteobacteria</taxon>
        <taxon>Burkholderiales</taxon>
        <taxon>Burkholderiaceae</taxon>
        <taxon>Paraburkholderia</taxon>
    </lineage>
</organism>
<evidence type="ECO:0000259" key="2">
    <source>
        <dbReference type="Pfam" id="PF07859"/>
    </source>
</evidence>
<keyword evidence="4" id="KW-1185">Reference proteome</keyword>
<gene>
    <name evidence="3" type="primary">mlhB_2</name>
    <name evidence="3" type="ORF">LMG24238_07727</name>
</gene>
<reference evidence="3 4" key="1">
    <citation type="submission" date="2020-04" db="EMBL/GenBank/DDBJ databases">
        <authorList>
            <person name="De Canck E."/>
        </authorList>
    </citation>
    <scope>NUCLEOTIDE SEQUENCE [LARGE SCALE GENOMIC DNA]</scope>
    <source>
        <strain evidence="3 4">LMG 24238</strain>
    </source>
</reference>
<proteinExistence type="predicted"/>
<dbReference type="SUPFAM" id="SSF53474">
    <property type="entry name" value="alpha/beta-Hydrolases"/>
    <property type="match status" value="1"/>
</dbReference>
<dbReference type="InterPro" id="IPR029058">
    <property type="entry name" value="AB_hydrolase_fold"/>
</dbReference>